<evidence type="ECO:0000256" key="1">
    <source>
        <dbReference type="SAM" id="MobiDB-lite"/>
    </source>
</evidence>
<keyword evidence="2" id="KW-1133">Transmembrane helix</keyword>
<organism evidence="3 4">
    <name type="scientific">Streptomyces rubrogriseus</name>
    <dbReference type="NCBI Taxonomy" id="194673"/>
    <lineage>
        <taxon>Bacteria</taxon>
        <taxon>Bacillati</taxon>
        <taxon>Actinomycetota</taxon>
        <taxon>Actinomycetes</taxon>
        <taxon>Kitasatosporales</taxon>
        <taxon>Streptomycetaceae</taxon>
        <taxon>Streptomyces</taxon>
        <taxon>Streptomyces violaceoruber group</taxon>
    </lineage>
</organism>
<feature type="region of interest" description="Disordered" evidence="1">
    <location>
        <begin position="119"/>
        <end position="142"/>
    </location>
</feature>
<reference evidence="3 4" key="1">
    <citation type="submission" date="2020-01" db="EMBL/GenBank/DDBJ databases">
        <title>Insect and environment-associated Actinomycetes.</title>
        <authorList>
            <person name="Currrie C."/>
            <person name="Chevrette M."/>
            <person name="Carlson C."/>
            <person name="Stubbendieck R."/>
            <person name="Wendt-Pienkowski E."/>
        </authorList>
    </citation>
    <scope>NUCLEOTIDE SEQUENCE [LARGE SCALE GENOMIC DNA]</scope>
    <source>
        <strain evidence="3 4">SID7739</strain>
    </source>
</reference>
<sequence length="142" mass="15264">MVSRSTIDALMDVLRIAFGSGMNDEELKAQAIQDPEQTKRLIAIETSRARDKRKHTALLGVLGLLALAIVMVKAAPFIVKKARALELPWSGVGTALGTFVMGSALAGLSWWVRRKLAARGSATPRNPPESRNEGDQNQVGTG</sequence>
<evidence type="ECO:0000313" key="4">
    <source>
        <dbReference type="Proteomes" id="UP000475666"/>
    </source>
</evidence>
<dbReference type="AlphaFoldDB" id="A0A6G3TBV5"/>
<proteinExistence type="predicted"/>
<comment type="caution">
    <text evidence="3">The sequence shown here is derived from an EMBL/GenBank/DDBJ whole genome shotgun (WGS) entry which is preliminary data.</text>
</comment>
<feature type="transmembrane region" description="Helical" evidence="2">
    <location>
        <begin position="91"/>
        <end position="112"/>
    </location>
</feature>
<protein>
    <submittedName>
        <fullName evidence="3">Uncharacterized protein</fullName>
    </submittedName>
</protein>
<gene>
    <name evidence="3" type="ORF">G3I66_13470</name>
</gene>
<name>A0A6G3TBV5_9ACTN</name>
<dbReference type="EMBL" id="JAAGMQ010000384">
    <property type="protein sequence ID" value="NEC34180.1"/>
    <property type="molecule type" value="Genomic_DNA"/>
</dbReference>
<evidence type="ECO:0000256" key="2">
    <source>
        <dbReference type="SAM" id="Phobius"/>
    </source>
</evidence>
<feature type="transmembrane region" description="Helical" evidence="2">
    <location>
        <begin position="57"/>
        <end position="79"/>
    </location>
</feature>
<keyword evidence="2" id="KW-0472">Membrane</keyword>
<keyword evidence="2" id="KW-0812">Transmembrane</keyword>
<dbReference type="Proteomes" id="UP000475666">
    <property type="component" value="Unassembled WGS sequence"/>
</dbReference>
<evidence type="ECO:0000313" key="3">
    <source>
        <dbReference type="EMBL" id="NEC34180.1"/>
    </source>
</evidence>
<accession>A0A6G3TBV5</accession>